<feature type="transmembrane region" description="Helical" evidence="1">
    <location>
        <begin position="20"/>
        <end position="41"/>
    </location>
</feature>
<gene>
    <name evidence="2" type="ORF">GT755_03825</name>
</gene>
<keyword evidence="1" id="KW-0472">Membrane</keyword>
<keyword evidence="1" id="KW-0812">Transmembrane</keyword>
<keyword evidence="1" id="KW-1133">Transmembrane helix</keyword>
<dbReference type="AlphaFoldDB" id="A0A7C9MUT9"/>
<name>A0A7C9MUT9_9ACTN</name>
<proteinExistence type="predicted"/>
<feature type="transmembrane region" description="Helical" evidence="1">
    <location>
        <begin position="229"/>
        <end position="250"/>
    </location>
</feature>
<feature type="transmembrane region" description="Helical" evidence="1">
    <location>
        <begin position="147"/>
        <end position="169"/>
    </location>
</feature>
<accession>A0A7C9MUT9</accession>
<feature type="transmembrane region" description="Helical" evidence="1">
    <location>
        <begin position="61"/>
        <end position="81"/>
    </location>
</feature>
<evidence type="ECO:0000313" key="2">
    <source>
        <dbReference type="EMBL" id="NAS20811.1"/>
    </source>
</evidence>
<comment type="caution">
    <text evidence="2">The sequence shown here is derived from an EMBL/GenBank/DDBJ whole genome shotgun (WGS) entry which is preliminary data.</text>
</comment>
<reference evidence="2 3" key="1">
    <citation type="submission" date="2020-01" db="EMBL/GenBank/DDBJ databases">
        <title>Herbidospora sp. NEAU-GS84 nov., a novel actinomycete isolated from soil.</title>
        <authorList>
            <person name="Han L."/>
        </authorList>
    </citation>
    <scope>NUCLEOTIDE SEQUENCE [LARGE SCALE GENOMIC DNA]</scope>
    <source>
        <strain evidence="2 3">NEAU-GS84</strain>
    </source>
</reference>
<sequence length="255" mass="26936">MIDAIRSEWAKTWTTRSTWFTLAAIVVLGALFAVLFGHAAATEHARMTAAERAAYRPAPDFRPLIFVQIAVGYFGLRAFTVEYLTRTMALTLTTTPRRGRVLAAKAVVCGGLTLAAGAVTGLIVVFVNRAVLTSRGVPVNPLAEPGMLRVLAGPGLLLALLGLIGLAVGCLLRSTAGALVVTIVMGVFVPAMASLYPEWLARLILSYWPITAGLRLLSLDGDPDLPGPAAGLAVTCTWAAILLAAAYVVLRRRDA</sequence>
<keyword evidence="3" id="KW-1185">Reference proteome</keyword>
<organism evidence="2 3">
    <name type="scientific">Herbidospora solisilvae</name>
    <dbReference type="NCBI Taxonomy" id="2696284"/>
    <lineage>
        <taxon>Bacteria</taxon>
        <taxon>Bacillati</taxon>
        <taxon>Actinomycetota</taxon>
        <taxon>Actinomycetes</taxon>
        <taxon>Streptosporangiales</taxon>
        <taxon>Streptosporangiaceae</taxon>
        <taxon>Herbidospora</taxon>
    </lineage>
</organism>
<dbReference type="RefSeq" id="WP_161478273.1">
    <property type="nucleotide sequence ID" value="NZ_WXEW01000001.1"/>
</dbReference>
<dbReference type="EMBL" id="WXEW01000001">
    <property type="protein sequence ID" value="NAS20811.1"/>
    <property type="molecule type" value="Genomic_DNA"/>
</dbReference>
<dbReference type="PANTHER" id="PTHR37305:SF1">
    <property type="entry name" value="MEMBRANE PROTEIN"/>
    <property type="match status" value="1"/>
</dbReference>
<dbReference type="Proteomes" id="UP000479526">
    <property type="component" value="Unassembled WGS sequence"/>
</dbReference>
<feature type="transmembrane region" description="Helical" evidence="1">
    <location>
        <begin position="102"/>
        <end position="127"/>
    </location>
</feature>
<protein>
    <submittedName>
        <fullName evidence="2">ABC transporter permease subunit</fullName>
    </submittedName>
</protein>
<evidence type="ECO:0000256" key="1">
    <source>
        <dbReference type="SAM" id="Phobius"/>
    </source>
</evidence>
<feature type="transmembrane region" description="Helical" evidence="1">
    <location>
        <begin position="176"/>
        <end position="196"/>
    </location>
</feature>
<evidence type="ECO:0000313" key="3">
    <source>
        <dbReference type="Proteomes" id="UP000479526"/>
    </source>
</evidence>
<dbReference type="Pfam" id="PF12730">
    <property type="entry name" value="ABC2_membrane_4"/>
    <property type="match status" value="1"/>
</dbReference>
<dbReference type="PANTHER" id="PTHR37305">
    <property type="entry name" value="INTEGRAL MEMBRANE PROTEIN-RELATED"/>
    <property type="match status" value="1"/>
</dbReference>